<comment type="caution">
    <text evidence="4">The sequence shown here is derived from an EMBL/GenBank/DDBJ whole genome shotgun (WGS) entry which is preliminary data.</text>
</comment>
<keyword evidence="2" id="KW-0472">Membrane</keyword>
<feature type="transmembrane region" description="Helical" evidence="2">
    <location>
        <begin position="81"/>
        <end position="99"/>
    </location>
</feature>
<evidence type="ECO:0000313" key="4">
    <source>
        <dbReference type="EMBL" id="HIV38558.1"/>
    </source>
</evidence>
<protein>
    <submittedName>
        <fullName evidence="4">Transglutaminase-like domain-containing protein</fullName>
    </submittedName>
</protein>
<sequence length="778" mass="87457">MKKNHNFQLTIQKKGFSQNKSGALMGTFCSFLLFFFACGSCLLNFSLIFHSGFSILSTAELCVIPAVAGTFLFALRGREKFSYFLFGFLGILLLALYLFREDFFRQFFSAAGVLEKLVRAAYNLSIFPGYTDNVKDKWILCFFLISLYMLFVLLSMLWKKRLFFVLLLGLPGLISYLLEVSVPVALFALPLGAFILWRGALWPQSVSRLWLLAVPFQGILFLTAACIFAPLFSPWVFQASESLSACINTAGNRLLSGGETSPAPSTDRKGTDGPGTFSYEAQTDSQQITSSPPSYTSQNVLSLSIDGEISQPLYLRGFVGADYADYQWTPPLDEEWYSYAGDRGIARQLANGVFPLPLFGIPEEDRLSISIEFSHAPDFTYLPLVSVSSNVTLSESNVLQDQTSLKLSGRCFPLTLDRLSEIPLGNFYQGNLDLAKAYEAFCRDRYTFWNEDPPEALVEELRQLPVYASISEVPSDEEIQKAAEEIQNFLWNHASYSLSLEPFSQSIPLSQELLYEQKRGFCIHFATVGTQLFRMYGIPARYVTGYSVLPDMLRTDPQMGYTAQVPDSRAHAWVEVYTQSADWIPVEVTPSAQLPVPQTEDTNETVPQDMPEEETPDNTDEENSGITGNEGKDPGVLGTLAAVGKGLLIAIVVLGTLVLLLLFVRRLLFRFRLGYFAGSPTQAYLTVFKNLIRLWELEFSLEIRTSTDREYFRLLSEKLPDPLKEEFATLYTEAETFAYGQKKPFPAQLGNLRRYYLRQRKTYIAGKKGLEKLSSLLV</sequence>
<accession>A0A9D1PE42</accession>
<proteinExistence type="predicted"/>
<dbReference type="SMART" id="SM00460">
    <property type="entry name" value="TGc"/>
    <property type="match status" value="1"/>
</dbReference>
<evidence type="ECO:0000313" key="5">
    <source>
        <dbReference type="Proteomes" id="UP000886814"/>
    </source>
</evidence>
<feature type="transmembrane region" description="Helical" evidence="2">
    <location>
        <begin position="162"/>
        <end position="178"/>
    </location>
</feature>
<feature type="region of interest" description="Disordered" evidence="1">
    <location>
        <begin position="592"/>
        <end position="631"/>
    </location>
</feature>
<dbReference type="InterPro" id="IPR002931">
    <property type="entry name" value="Transglutaminase-like"/>
</dbReference>
<reference evidence="4" key="1">
    <citation type="journal article" date="2021" name="PeerJ">
        <title>Extensive microbial diversity within the chicken gut microbiome revealed by metagenomics and culture.</title>
        <authorList>
            <person name="Gilroy R."/>
            <person name="Ravi A."/>
            <person name="Getino M."/>
            <person name="Pursley I."/>
            <person name="Horton D.L."/>
            <person name="Alikhan N.F."/>
            <person name="Baker D."/>
            <person name="Gharbi K."/>
            <person name="Hall N."/>
            <person name="Watson M."/>
            <person name="Adriaenssens E.M."/>
            <person name="Foster-Nyarko E."/>
            <person name="Jarju S."/>
            <person name="Secka A."/>
            <person name="Antonio M."/>
            <person name="Oren A."/>
            <person name="Chaudhuri R.R."/>
            <person name="La Ragione R."/>
            <person name="Hildebrand F."/>
            <person name="Pallen M.J."/>
        </authorList>
    </citation>
    <scope>NUCLEOTIDE SEQUENCE</scope>
    <source>
        <strain evidence="4">CHK195-9823</strain>
    </source>
</reference>
<evidence type="ECO:0000256" key="1">
    <source>
        <dbReference type="SAM" id="MobiDB-lite"/>
    </source>
</evidence>
<feature type="transmembrane region" description="Helical" evidence="2">
    <location>
        <begin position="184"/>
        <end position="202"/>
    </location>
</feature>
<dbReference type="PANTHER" id="PTHR42736:SF1">
    <property type="entry name" value="PROTEIN-GLUTAMINE GAMMA-GLUTAMYLTRANSFERASE"/>
    <property type="match status" value="1"/>
</dbReference>
<feature type="transmembrane region" description="Helical" evidence="2">
    <location>
        <begin position="646"/>
        <end position="664"/>
    </location>
</feature>
<feature type="transmembrane region" description="Helical" evidence="2">
    <location>
        <begin position="209"/>
        <end position="237"/>
    </location>
</feature>
<feature type="transmembrane region" description="Helical" evidence="2">
    <location>
        <begin position="21"/>
        <end position="49"/>
    </location>
</feature>
<gene>
    <name evidence="4" type="ORF">H9747_06090</name>
</gene>
<evidence type="ECO:0000256" key="2">
    <source>
        <dbReference type="SAM" id="Phobius"/>
    </source>
</evidence>
<evidence type="ECO:0000259" key="3">
    <source>
        <dbReference type="SMART" id="SM00460"/>
    </source>
</evidence>
<feature type="transmembrane region" description="Helical" evidence="2">
    <location>
        <begin position="137"/>
        <end position="155"/>
    </location>
</feature>
<dbReference type="Pfam" id="PF01841">
    <property type="entry name" value="Transglut_core"/>
    <property type="match status" value="1"/>
</dbReference>
<feature type="compositionally biased region" description="Polar residues" evidence="1">
    <location>
        <begin position="279"/>
        <end position="295"/>
    </location>
</feature>
<dbReference type="Proteomes" id="UP000886814">
    <property type="component" value="Unassembled WGS sequence"/>
</dbReference>
<dbReference type="PANTHER" id="PTHR42736">
    <property type="entry name" value="PROTEIN-GLUTAMINE GAMMA-GLUTAMYLTRANSFERASE"/>
    <property type="match status" value="1"/>
</dbReference>
<keyword evidence="2" id="KW-1133">Transmembrane helix</keyword>
<feature type="transmembrane region" description="Helical" evidence="2">
    <location>
        <begin position="55"/>
        <end position="74"/>
    </location>
</feature>
<keyword evidence="2" id="KW-0812">Transmembrane</keyword>
<name>A0A9D1PE42_9FIRM</name>
<dbReference type="InterPro" id="IPR052901">
    <property type="entry name" value="Bact_TGase-like"/>
</dbReference>
<dbReference type="Gene3D" id="3.10.620.30">
    <property type="match status" value="1"/>
</dbReference>
<feature type="domain" description="Transglutaminase-like" evidence="3">
    <location>
        <begin position="514"/>
        <end position="590"/>
    </location>
</feature>
<feature type="compositionally biased region" description="Acidic residues" evidence="1">
    <location>
        <begin position="610"/>
        <end position="623"/>
    </location>
</feature>
<dbReference type="InterPro" id="IPR038765">
    <property type="entry name" value="Papain-like_cys_pep_sf"/>
</dbReference>
<dbReference type="SUPFAM" id="SSF54001">
    <property type="entry name" value="Cysteine proteinases"/>
    <property type="match status" value="1"/>
</dbReference>
<reference evidence="4" key="2">
    <citation type="submission" date="2021-04" db="EMBL/GenBank/DDBJ databases">
        <authorList>
            <person name="Gilroy R."/>
        </authorList>
    </citation>
    <scope>NUCLEOTIDE SEQUENCE</scope>
    <source>
        <strain evidence="4">CHK195-9823</strain>
    </source>
</reference>
<feature type="region of interest" description="Disordered" evidence="1">
    <location>
        <begin position="257"/>
        <end position="295"/>
    </location>
</feature>
<dbReference type="EMBL" id="DXIQ01000035">
    <property type="protein sequence ID" value="HIV38558.1"/>
    <property type="molecule type" value="Genomic_DNA"/>
</dbReference>
<organism evidence="4 5">
    <name type="scientific">Candidatus Blautia stercorigallinarum</name>
    <dbReference type="NCBI Taxonomy" id="2838501"/>
    <lineage>
        <taxon>Bacteria</taxon>
        <taxon>Bacillati</taxon>
        <taxon>Bacillota</taxon>
        <taxon>Clostridia</taxon>
        <taxon>Lachnospirales</taxon>
        <taxon>Lachnospiraceae</taxon>
        <taxon>Blautia</taxon>
    </lineage>
</organism>
<dbReference type="AlphaFoldDB" id="A0A9D1PE42"/>